<dbReference type="AlphaFoldDB" id="A0A811NPS4"/>
<dbReference type="Proteomes" id="UP000604825">
    <property type="component" value="Unassembled WGS sequence"/>
</dbReference>
<proteinExistence type="predicted"/>
<comment type="caution">
    <text evidence="1">The sequence shown here is derived from an EMBL/GenBank/DDBJ whole genome shotgun (WGS) entry which is preliminary data.</text>
</comment>
<evidence type="ECO:0000313" key="2">
    <source>
        <dbReference type="Proteomes" id="UP000604825"/>
    </source>
</evidence>
<accession>A0A811NPS4</accession>
<evidence type="ECO:0000313" key="1">
    <source>
        <dbReference type="EMBL" id="CAD6229096.1"/>
    </source>
</evidence>
<organism evidence="1 2">
    <name type="scientific">Miscanthus lutarioriparius</name>
    <dbReference type="NCBI Taxonomy" id="422564"/>
    <lineage>
        <taxon>Eukaryota</taxon>
        <taxon>Viridiplantae</taxon>
        <taxon>Streptophyta</taxon>
        <taxon>Embryophyta</taxon>
        <taxon>Tracheophyta</taxon>
        <taxon>Spermatophyta</taxon>
        <taxon>Magnoliopsida</taxon>
        <taxon>Liliopsida</taxon>
        <taxon>Poales</taxon>
        <taxon>Poaceae</taxon>
        <taxon>PACMAD clade</taxon>
        <taxon>Panicoideae</taxon>
        <taxon>Andropogonodae</taxon>
        <taxon>Andropogoneae</taxon>
        <taxon>Saccharinae</taxon>
        <taxon>Miscanthus</taxon>
    </lineage>
</organism>
<protein>
    <submittedName>
        <fullName evidence="1">Uncharacterized protein</fullName>
    </submittedName>
</protein>
<sequence length="97" mass="11052">MGRPSGSRNRTALGWSECLPQYMSMSRRSFTSRLMHAEEDVVRGLAVHLDVDEGTTVLARLGLHRLRGLTRLLFSPLTPLLLGPVPYVGRRRRRCRH</sequence>
<name>A0A811NPS4_9POAL</name>
<keyword evidence="2" id="KW-1185">Reference proteome</keyword>
<reference evidence="1" key="1">
    <citation type="submission" date="2020-10" db="EMBL/GenBank/DDBJ databases">
        <authorList>
            <person name="Han B."/>
            <person name="Lu T."/>
            <person name="Zhao Q."/>
            <person name="Huang X."/>
            <person name="Zhao Y."/>
        </authorList>
    </citation>
    <scope>NUCLEOTIDE SEQUENCE</scope>
</reference>
<dbReference type="EMBL" id="CAJGYO010000005">
    <property type="protein sequence ID" value="CAD6229096.1"/>
    <property type="molecule type" value="Genomic_DNA"/>
</dbReference>
<gene>
    <name evidence="1" type="ORF">NCGR_LOCUS19722</name>
</gene>